<evidence type="ECO:0000313" key="4">
    <source>
        <dbReference type="Proteomes" id="UP001159427"/>
    </source>
</evidence>
<feature type="signal peptide" evidence="1">
    <location>
        <begin position="1"/>
        <end position="22"/>
    </location>
</feature>
<keyword evidence="4" id="KW-1185">Reference proteome</keyword>
<name>A0ABN8LNK5_9CNID</name>
<feature type="domain" description="Apple" evidence="2">
    <location>
        <begin position="29"/>
        <end position="110"/>
    </location>
</feature>
<feature type="chain" id="PRO_5046138229" description="Apple domain-containing protein" evidence="1">
    <location>
        <begin position="23"/>
        <end position="242"/>
    </location>
</feature>
<organism evidence="3 4">
    <name type="scientific">Porites evermanni</name>
    <dbReference type="NCBI Taxonomy" id="104178"/>
    <lineage>
        <taxon>Eukaryota</taxon>
        <taxon>Metazoa</taxon>
        <taxon>Cnidaria</taxon>
        <taxon>Anthozoa</taxon>
        <taxon>Hexacorallia</taxon>
        <taxon>Scleractinia</taxon>
        <taxon>Fungiina</taxon>
        <taxon>Poritidae</taxon>
        <taxon>Porites</taxon>
    </lineage>
</organism>
<sequence>MTLANYFLFVSIFLDICSLKLAADCQKGCEQSRGSIGKAGMKNLAMQGHSFRNYTLSKPYDCHVKCFEEKCKCQAYQIRENRCELLDEDRFSAPEDFFKEKGYTYYDMNREYVNQVTSESNIQCAEVSYYLRDYLRAKLNDIDVMRLNFDGCKKYEFISIRGYNCSNCTAQFVQTDNWHAHTDSFWGPKIGCQFTSQSTGAVRLLGGEDNFGWYQTVNPAHRCTSSNDSTTQWWLGVLIRRH</sequence>
<evidence type="ECO:0000313" key="3">
    <source>
        <dbReference type="EMBL" id="CAH3018803.1"/>
    </source>
</evidence>
<gene>
    <name evidence="3" type="ORF">PEVE_00044928</name>
</gene>
<dbReference type="PROSITE" id="PS50948">
    <property type="entry name" value="PAN"/>
    <property type="match status" value="1"/>
</dbReference>
<dbReference type="Pfam" id="PF00024">
    <property type="entry name" value="PAN_1"/>
    <property type="match status" value="1"/>
</dbReference>
<accession>A0ABN8LNK5</accession>
<evidence type="ECO:0000256" key="1">
    <source>
        <dbReference type="SAM" id="SignalP"/>
    </source>
</evidence>
<keyword evidence="1" id="KW-0732">Signal</keyword>
<evidence type="ECO:0000259" key="2">
    <source>
        <dbReference type="PROSITE" id="PS50948"/>
    </source>
</evidence>
<dbReference type="InterPro" id="IPR003609">
    <property type="entry name" value="Pan_app"/>
</dbReference>
<reference evidence="3 4" key="1">
    <citation type="submission" date="2022-05" db="EMBL/GenBank/DDBJ databases">
        <authorList>
            <consortium name="Genoscope - CEA"/>
            <person name="William W."/>
        </authorList>
    </citation>
    <scope>NUCLEOTIDE SEQUENCE [LARGE SCALE GENOMIC DNA]</scope>
</reference>
<dbReference type="SUPFAM" id="SSF57414">
    <property type="entry name" value="Hairpin loop containing domain-like"/>
    <property type="match status" value="1"/>
</dbReference>
<comment type="caution">
    <text evidence="3">The sequence shown here is derived from an EMBL/GenBank/DDBJ whole genome shotgun (WGS) entry which is preliminary data.</text>
</comment>
<dbReference type="EMBL" id="CALNXI010000097">
    <property type="protein sequence ID" value="CAH3018803.1"/>
    <property type="molecule type" value="Genomic_DNA"/>
</dbReference>
<proteinExistence type="predicted"/>
<protein>
    <recommendedName>
        <fullName evidence="2">Apple domain-containing protein</fullName>
    </recommendedName>
</protein>
<dbReference type="Proteomes" id="UP001159427">
    <property type="component" value="Unassembled WGS sequence"/>
</dbReference>